<dbReference type="PANTHER" id="PTHR14978">
    <property type="entry name" value="BETA-CATENIN-LIKE PROTEIN 1 NUCLEAR ASSOCIATED PROTEIN"/>
    <property type="match status" value="1"/>
</dbReference>
<keyword evidence="9" id="KW-1185">Reference proteome</keyword>
<feature type="domain" description="Beta-catenin-like protein 1 N-terminal" evidence="7">
    <location>
        <begin position="2"/>
        <end position="54"/>
    </location>
</feature>
<protein>
    <recommendedName>
        <fullName evidence="7">Beta-catenin-like protein 1 N-terminal domain-containing protein</fullName>
    </recommendedName>
</protein>
<dbReference type="InterPro" id="IPR013180">
    <property type="entry name" value="CTNNBL1_N"/>
</dbReference>
<dbReference type="AlphaFoldDB" id="A0A1Y1ZNZ0"/>
<dbReference type="InterPro" id="IPR039678">
    <property type="entry name" value="CTNNBL1"/>
</dbReference>
<evidence type="ECO:0000256" key="4">
    <source>
        <dbReference type="ARBA" id="ARBA00023054"/>
    </source>
</evidence>
<feature type="transmembrane region" description="Helical" evidence="6">
    <location>
        <begin position="92"/>
        <end position="109"/>
    </location>
</feature>
<dbReference type="STRING" id="1754190.A0A1Y1ZNZ0"/>
<name>A0A1Y1ZNZ0_9FUNG</name>
<keyword evidence="6" id="KW-0812">Transmembrane</keyword>
<accession>A0A1Y1ZNZ0</accession>
<dbReference type="EMBL" id="MCOG01000376">
    <property type="protein sequence ID" value="ORY11950.1"/>
    <property type="molecule type" value="Genomic_DNA"/>
</dbReference>
<dbReference type="InterPro" id="IPR011989">
    <property type="entry name" value="ARM-like"/>
</dbReference>
<evidence type="ECO:0000313" key="8">
    <source>
        <dbReference type="EMBL" id="ORY11950.1"/>
    </source>
</evidence>
<reference evidence="8 9" key="1">
    <citation type="submission" date="2016-08" db="EMBL/GenBank/DDBJ databases">
        <title>A Parts List for Fungal Cellulosomes Revealed by Comparative Genomics.</title>
        <authorList>
            <consortium name="DOE Joint Genome Institute"/>
            <person name="Haitjema C.H."/>
            <person name="Gilmore S.P."/>
            <person name="Henske J.K."/>
            <person name="Solomon K.V."/>
            <person name="De Groot R."/>
            <person name="Kuo A."/>
            <person name="Mondo S.J."/>
            <person name="Salamov A.A."/>
            <person name="Labutti K."/>
            <person name="Zhao Z."/>
            <person name="Chiniquy J."/>
            <person name="Barry K."/>
            <person name="Brewer H.M."/>
            <person name="Purvine S.O."/>
            <person name="Wright A.T."/>
            <person name="Boxma B."/>
            <person name="Van Alen T."/>
            <person name="Hackstein J.H."/>
            <person name="Baker S.E."/>
            <person name="Grigoriev I.V."/>
            <person name="O'Malley M.A."/>
        </authorList>
    </citation>
    <scope>NUCLEOTIDE SEQUENCE [LARGE SCALE GENOMIC DNA]</scope>
    <source>
        <strain evidence="8 9">G1</strain>
    </source>
</reference>
<keyword evidence="2" id="KW-0597">Phosphoprotein</keyword>
<dbReference type="OrthoDB" id="1898821at2759"/>
<evidence type="ECO:0000259" key="7">
    <source>
        <dbReference type="Pfam" id="PF08216"/>
    </source>
</evidence>
<keyword evidence="6" id="KW-0472">Membrane</keyword>
<proteinExistence type="predicted"/>
<evidence type="ECO:0000256" key="5">
    <source>
        <dbReference type="ARBA" id="ARBA00023242"/>
    </source>
</evidence>
<comment type="subcellular location">
    <subcellularLocation>
        <location evidence="1">Nucleus</location>
    </subcellularLocation>
</comment>
<dbReference type="Proteomes" id="UP000193920">
    <property type="component" value="Unassembled WGS sequence"/>
</dbReference>
<sequence>MFYLRRLDSGLLTYQLISHIIGHLCIFKEIPIKERIVMLLNRNKLKLKDVKAVIIDYRDNLGDTKDSDIIEKEEINKILECRKKKKKKNIQIKSIILHFFFFFFFIIIIK</sequence>
<keyword evidence="5" id="KW-0539">Nucleus</keyword>
<keyword evidence="3" id="KW-0677">Repeat</keyword>
<evidence type="ECO:0000256" key="6">
    <source>
        <dbReference type="SAM" id="Phobius"/>
    </source>
</evidence>
<keyword evidence="4" id="KW-0175">Coiled coil</keyword>
<organism evidence="8 9">
    <name type="scientific">Neocallimastix californiae</name>
    <dbReference type="NCBI Taxonomy" id="1754190"/>
    <lineage>
        <taxon>Eukaryota</taxon>
        <taxon>Fungi</taxon>
        <taxon>Fungi incertae sedis</taxon>
        <taxon>Chytridiomycota</taxon>
        <taxon>Chytridiomycota incertae sedis</taxon>
        <taxon>Neocallimastigomycetes</taxon>
        <taxon>Neocallimastigales</taxon>
        <taxon>Neocallimastigaceae</taxon>
        <taxon>Neocallimastix</taxon>
    </lineage>
</organism>
<evidence type="ECO:0000256" key="3">
    <source>
        <dbReference type="ARBA" id="ARBA00022737"/>
    </source>
</evidence>
<dbReference type="GO" id="GO:0005681">
    <property type="term" value="C:spliceosomal complex"/>
    <property type="evidence" value="ECO:0007669"/>
    <property type="project" value="TreeGrafter"/>
</dbReference>
<evidence type="ECO:0000313" key="9">
    <source>
        <dbReference type="Proteomes" id="UP000193920"/>
    </source>
</evidence>
<gene>
    <name evidence="8" type="ORF">LY90DRAFT_189515</name>
</gene>
<dbReference type="Pfam" id="PF08216">
    <property type="entry name" value="CTNNBL"/>
    <property type="match status" value="1"/>
</dbReference>
<comment type="caution">
    <text evidence="8">The sequence shown here is derived from an EMBL/GenBank/DDBJ whole genome shotgun (WGS) entry which is preliminary data.</text>
</comment>
<dbReference type="Gene3D" id="1.25.10.10">
    <property type="entry name" value="Leucine-rich Repeat Variant"/>
    <property type="match status" value="1"/>
</dbReference>
<evidence type="ECO:0000256" key="2">
    <source>
        <dbReference type="ARBA" id="ARBA00022553"/>
    </source>
</evidence>
<keyword evidence="6" id="KW-1133">Transmembrane helix</keyword>
<evidence type="ECO:0000256" key="1">
    <source>
        <dbReference type="ARBA" id="ARBA00004123"/>
    </source>
</evidence>
<dbReference type="PANTHER" id="PTHR14978:SF0">
    <property type="entry name" value="BETA-CATENIN-LIKE PROTEIN 1"/>
    <property type="match status" value="1"/>
</dbReference>